<dbReference type="InterPro" id="IPR016181">
    <property type="entry name" value="Acyl_CoA_acyltransferase"/>
</dbReference>
<keyword evidence="3" id="KW-0808">Transferase</keyword>
<dbReference type="InterPro" id="IPR019432">
    <property type="entry name" value="Acyltransferase_MbtK/IucB-like"/>
</dbReference>
<dbReference type="GO" id="GO:0019290">
    <property type="term" value="P:siderophore biosynthetic process"/>
    <property type="evidence" value="ECO:0007669"/>
    <property type="project" value="InterPro"/>
</dbReference>
<protein>
    <submittedName>
        <fullName evidence="3">N(6)-hydroxylysine O-acetyltransferase</fullName>
        <ecNumber evidence="3">2.3.1.102</ecNumber>
    </submittedName>
</protein>
<evidence type="ECO:0000313" key="3">
    <source>
        <dbReference type="EMBL" id="SON56671.1"/>
    </source>
</evidence>
<organism evidence="3 4">
    <name type="scientific">Hartmannibacter diazotrophicus</name>
    <dbReference type="NCBI Taxonomy" id="1482074"/>
    <lineage>
        <taxon>Bacteria</taxon>
        <taxon>Pseudomonadati</taxon>
        <taxon>Pseudomonadota</taxon>
        <taxon>Alphaproteobacteria</taxon>
        <taxon>Hyphomicrobiales</taxon>
        <taxon>Pleomorphomonadaceae</taxon>
        <taxon>Hartmannibacter</taxon>
    </lineage>
</organism>
<dbReference type="PANTHER" id="PTHR31438:SF1">
    <property type="entry name" value="LYSINE N-ACYLTRANSFERASE C17G9.06C-RELATED"/>
    <property type="match status" value="1"/>
</dbReference>
<dbReference type="SMART" id="SM01006">
    <property type="entry name" value="AlcB"/>
    <property type="match status" value="1"/>
</dbReference>
<dbReference type="KEGG" id="hdi:HDIA_3130"/>
<dbReference type="OrthoDB" id="9087497at2"/>
<dbReference type="EC" id="2.3.1.102" evidence="3"/>
<dbReference type="EMBL" id="LT960614">
    <property type="protein sequence ID" value="SON56671.1"/>
    <property type="molecule type" value="Genomic_DNA"/>
</dbReference>
<feature type="domain" description="Acyltransferase MbtK/IucB-like conserved" evidence="2">
    <location>
        <begin position="147"/>
        <end position="194"/>
    </location>
</feature>
<dbReference type="PANTHER" id="PTHR31438">
    <property type="entry name" value="LYSINE N-ACYLTRANSFERASE C17G9.06C-RELATED"/>
    <property type="match status" value="1"/>
</dbReference>
<gene>
    <name evidence="3" type="primary">iucB</name>
    <name evidence="3" type="ORF">HDIA_3130</name>
</gene>
<dbReference type="Proteomes" id="UP000223606">
    <property type="component" value="Chromosome 1"/>
</dbReference>
<reference evidence="4" key="1">
    <citation type="submission" date="2017-09" db="EMBL/GenBank/DDBJ databases">
        <title>Genome sequence of Nannocystis excedens DSM 71.</title>
        <authorList>
            <person name="Blom J."/>
        </authorList>
    </citation>
    <scope>NUCLEOTIDE SEQUENCE [LARGE SCALE GENOMIC DNA]</scope>
    <source>
        <strain evidence="4">type strain: E19</strain>
    </source>
</reference>
<evidence type="ECO:0000259" key="2">
    <source>
        <dbReference type="SMART" id="SM01006"/>
    </source>
</evidence>
<keyword evidence="3" id="KW-0012">Acyltransferase</keyword>
<proteinExistence type="predicted"/>
<evidence type="ECO:0000256" key="1">
    <source>
        <dbReference type="ARBA" id="ARBA00004924"/>
    </source>
</evidence>
<comment type="pathway">
    <text evidence="1">Siderophore biosynthesis.</text>
</comment>
<dbReference type="GO" id="GO:0050133">
    <property type="term" value="F:N6-hydroxylysine O-acetyltransferase activity"/>
    <property type="evidence" value="ECO:0007669"/>
    <property type="project" value="UniProtKB-EC"/>
</dbReference>
<dbReference type="Gene3D" id="3.40.630.30">
    <property type="match status" value="1"/>
</dbReference>
<dbReference type="AlphaFoldDB" id="A0A2C9DAA2"/>
<name>A0A2C9DAA2_9HYPH</name>
<keyword evidence="4" id="KW-1185">Reference proteome</keyword>
<sequence>MDEPGRFAHDDVSGAPVEVLLQQDEQGLSVDCSALSHACSLQFYMQLMEAATCHRRDITSIRLDGLATDIGEAVIAEGIGQKRGKDVVLVPAMAWQKPGSWLVQPAAPFPAFEVLTAGRPHPLRPQKPSGTVYRRFIPWLGGTLSFRVVDPDKDVATFSRWMNDPRVAEIWEDDGPLEKHRAILLDRHADPHVLPLFGEVEGRPFGYFEVYWAKENRIGPYYEARDHDRGWHVAIGEESCRGRGWISAWLPSLMHFIFLDDPRTTRIVGEPRASHAQQIRNLDKAGFAKVRHFDFPHKRALLVMLERERFFADALWAPEATRP</sequence>
<dbReference type="Pfam" id="PF13523">
    <property type="entry name" value="Acetyltransf_8"/>
    <property type="match status" value="1"/>
</dbReference>
<dbReference type="GO" id="GO:0016410">
    <property type="term" value="F:N-acyltransferase activity"/>
    <property type="evidence" value="ECO:0007669"/>
    <property type="project" value="TreeGrafter"/>
</dbReference>
<accession>A0A2C9DAA2</accession>
<evidence type="ECO:0000313" key="4">
    <source>
        <dbReference type="Proteomes" id="UP000223606"/>
    </source>
</evidence>
<dbReference type="SUPFAM" id="SSF55729">
    <property type="entry name" value="Acyl-CoA N-acyltransferases (Nat)"/>
    <property type="match status" value="1"/>
</dbReference>